<dbReference type="EMBL" id="JAHRIQ010062332">
    <property type="protein sequence ID" value="MEQ2241896.1"/>
    <property type="molecule type" value="Genomic_DNA"/>
</dbReference>
<dbReference type="InterPro" id="IPR019384">
    <property type="entry name" value="FHIP"/>
</dbReference>
<organism evidence="1 2">
    <name type="scientific">Ilyodon furcidens</name>
    <name type="common">goldbreast splitfin</name>
    <dbReference type="NCBI Taxonomy" id="33524"/>
    <lineage>
        <taxon>Eukaryota</taxon>
        <taxon>Metazoa</taxon>
        <taxon>Chordata</taxon>
        <taxon>Craniata</taxon>
        <taxon>Vertebrata</taxon>
        <taxon>Euteleostomi</taxon>
        <taxon>Actinopterygii</taxon>
        <taxon>Neopterygii</taxon>
        <taxon>Teleostei</taxon>
        <taxon>Neoteleostei</taxon>
        <taxon>Acanthomorphata</taxon>
        <taxon>Ovalentaria</taxon>
        <taxon>Atherinomorphae</taxon>
        <taxon>Cyprinodontiformes</taxon>
        <taxon>Goodeidae</taxon>
        <taxon>Ilyodon</taxon>
    </lineage>
</organism>
<dbReference type="PANTHER" id="PTHR21705">
    <property type="entry name" value="RAI16 PROTEIN-RELATED"/>
    <property type="match status" value="1"/>
</dbReference>
<name>A0ABV0UCC1_9TELE</name>
<keyword evidence="2" id="KW-1185">Reference proteome</keyword>
<gene>
    <name evidence="1" type="ORF">ILYODFUR_030117</name>
</gene>
<dbReference type="PANTHER" id="PTHR21705:SF9">
    <property type="entry name" value="FHF COMPLEX SUBUNIT HOOK-INTERACTING PROTEIN 2B"/>
    <property type="match status" value="1"/>
</dbReference>
<evidence type="ECO:0000313" key="1">
    <source>
        <dbReference type="EMBL" id="MEQ2241896.1"/>
    </source>
</evidence>
<accession>A0ABV0UCC1</accession>
<evidence type="ECO:0000313" key="2">
    <source>
        <dbReference type="Proteomes" id="UP001482620"/>
    </source>
</evidence>
<proteinExistence type="predicted"/>
<protein>
    <submittedName>
        <fullName evidence="1">Uncharacterized protein</fullName>
    </submittedName>
</protein>
<comment type="caution">
    <text evidence="1">The sequence shown here is derived from an EMBL/GenBank/DDBJ whole genome shotgun (WGS) entry which is preliminary data.</text>
</comment>
<reference evidence="1 2" key="1">
    <citation type="submission" date="2021-06" db="EMBL/GenBank/DDBJ databases">
        <authorList>
            <person name="Palmer J.M."/>
        </authorList>
    </citation>
    <scope>NUCLEOTIDE SEQUENCE [LARGE SCALE GENOMIC DNA]</scope>
    <source>
        <strain evidence="2">if_2019</strain>
        <tissue evidence="1">Muscle</tissue>
    </source>
</reference>
<dbReference type="Proteomes" id="UP001482620">
    <property type="component" value="Unassembled WGS sequence"/>
</dbReference>
<sequence>MFSKLSGMLLHALETREPTVDLLNSFIDHWKSITNYYIQTTDDSRPASQTDIPWRLRQMSDILVYEEKQQVINSTHRDICNHGNTDTEDAVQEEDKCLIWLRVVMLSFSSIIRMK</sequence>